<evidence type="ECO:0000256" key="2">
    <source>
        <dbReference type="SAM" id="Phobius"/>
    </source>
</evidence>
<dbReference type="PROSITE" id="PS00409">
    <property type="entry name" value="PROKAR_NTER_METHYL"/>
    <property type="match status" value="1"/>
</dbReference>
<keyword evidence="4" id="KW-1185">Reference proteome</keyword>
<evidence type="ECO:0000313" key="3">
    <source>
        <dbReference type="EMBL" id="GLS28163.1"/>
    </source>
</evidence>
<reference evidence="3 4" key="1">
    <citation type="journal article" date="2014" name="Int. J. Syst. Evol. Microbiol.">
        <title>Complete genome sequence of Corynebacterium casei LMG S-19264T (=DSM 44701T), isolated from a smear-ripened cheese.</title>
        <authorList>
            <consortium name="US DOE Joint Genome Institute (JGI-PGF)"/>
            <person name="Walter F."/>
            <person name="Albersmeier A."/>
            <person name="Kalinowski J."/>
            <person name="Ruckert C."/>
        </authorList>
    </citation>
    <scope>NUCLEOTIDE SEQUENCE [LARGE SCALE GENOMIC DNA]</scope>
    <source>
        <strain evidence="3 4">NBRC 110095</strain>
    </source>
</reference>
<accession>A0AA37T624</accession>
<dbReference type="RefSeq" id="WP_232594099.1">
    <property type="nucleotide sequence ID" value="NZ_BSPD01000102.1"/>
</dbReference>
<evidence type="ECO:0000256" key="1">
    <source>
        <dbReference type="SAM" id="MobiDB-lite"/>
    </source>
</evidence>
<protein>
    <recommendedName>
        <fullName evidence="5">Prepilin-type N-terminal cleavage/methylation domain-containing protein</fullName>
    </recommendedName>
</protein>
<proteinExistence type="predicted"/>
<organism evidence="3 4">
    <name type="scientific">Marinibactrum halimedae</name>
    <dbReference type="NCBI Taxonomy" id="1444977"/>
    <lineage>
        <taxon>Bacteria</taxon>
        <taxon>Pseudomonadati</taxon>
        <taxon>Pseudomonadota</taxon>
        <taxon>Gammaproteobacteria</taxon>
        <taxon>Cellvibrionales</taxon>
        <taxon>Cellvibrionaceae</taxon>
        <taxon>Marinibactrum</taxon>
    </lineage>
</organism>
<keyword evidence="2" id="KW-0812">Transmembrane</keyword>
<dbReference type="Pfam" id="PF16074">
    <property type="entry name" value="PilW"/>
    <property type="match status" value="1"/>
</dbReference>
<dbReference type="AlphaFoldDB" id="A0AA37T624"/>
<name>A0AA37T624_9GAMM</name>
<dbReference type="GO" id="GO:0043683">
    <property type="term" value="P:type IV pilus assembly"/>
    <property type="evidence" value="ECO:0007669"/>
    <property type="project" value="InterPro"/>
</dbReference>
<keyword evidence="2" id="KW-1133">Transmembrane helix</keyword>
<evidence type="ECO:0000313" key="4">
    <source>
        <dbReference type="Proteomes" id="UP001156870"/>
    </source>
</evidence>
<dbReference type="EMBL" id="BSPD01000102">
    <property type="protein sequence ID" value="GLS28163.1"/>
    <property type="molecule type" value="Genomic_DNA"/>
</dbReference>
<dbReference type="NCBIfam" id="TIGR02532">
    <property type="entry name" value="IV_pilin_GFxxxE"/>
    <property type="match status" value="1"/>
</dbReference>
<dbReference type="Pfam" id="PF07963">
    <property type="entry name" value="N_methyl"/>
    <property type="match status" value="1"/>
</dbReference>
<dbReference type="InterPro" id="IPR012902">
    <property type="entry name" value="N_methyl_site"/>
</dbReference>
<comment type="caution">
    <text evidence="3">The sequence shown here is derived from an EMBL/GenBank/DDBJ whole genome shotgun (WGS) entry which is preliminary data.</text>
</comment>
<feature type="region of interest" description="Disordered" evidence="1">
    <location>
        <begin position="255"/>
        <end position="277"/>
    </location>
</feature>
<evidence type="ECO:0008006" key="5">
    <source>
        <dbReference type="Google" id="ProtNLM"/>
    </source>
</evidence>
<dbReference type="InterPro" id="IPR032092">
    <property type="entry name" value="PilW"/>
</dbReference>
<keyword evidence="2" id="KW-0472">Membrane</keyword>
<dbReference type="Proteomes" id="UP001156870">
    <property type="component" value="Unassembled WGS sequence"/>
</dbReference>
<gene>
    <name evidence="3" type="ORF">GCM10007877_38820</name>
</gene>
<feature type="compositionally biased region" description="Acidic residues" evidence="1">
    <location>
        <begin position="267"/>
        <end position="277"/>
    </location>
</feature>
<sequence length="277" mass="30589">MKLQRQKGLSLIELLIAMTLGLTILAAAVQMLMASRNSSVVNNELSRMQENARFALDIITDDVRKAGFQMIGASPLQSFLDGPCGSWNPCTLNNSNGDSDRFAVIYEPHIDEPQTDCTGAEVDLNNEESKGMANVYFIEDGSLRCRGYNLDLSTWNGESVNLVDGIDNMQVLYGVVDEVGQWQNSTQYVTANEVDNWTTVNSLRVALLVNGGFASSSRSNEESQFAVFDSGELVFETGENRELYTATIYLENTDFDPKVSNLGPKEQDDEDSESEDD</sequence>
<feature type="transmembrane region" description="Helical" evidence="2">
    <location>
        <begin position="12"/>
        <end position="33"/>
    </location>
</feature>